<organism evidence="2 4">
    <name type="scientific">Brachybacterium saurashtrense</name>
    <dbReference type="NCBI Taxonomy" id="556288"/>
    <lineage>
        <taxon>Bacteria</taxon>
        <taxon>Bacillati</taxon>
        <taxon>Actinomycetota</taxon>
        <taxon>Actinomycetes</taxon>
        <taxon>Micrococcales</taxon>
        <taxon>Dermabacteraceae</taxon>
        <taxon>Brachybacterium</taxon>
    </lineage>
</organism>
<dbReference type="KEGG" id="bsau:DWV08_10110"/>
<sequence>MGSTWSWRAVTWKGCAARRPLRCGEIRIEDGAWWGAGVIVVPGATIGAGTVVAAGSAVTRDLPADVLAGGVLAYLIRSSCAERGGSGFSL</sequence>
<evidence type="ECO:0000313" key="2">
    <source>
        <dbReference type="EMBL" id="RRR23661.1"/>
    </source>
</evidence>
<reference evidence="2 4" key="2">
    <citation type="submission" date="2018-08" db="EMBL/GenBank/DDBJ databases">
        <title>Brachybacterium saurashtrense DSM 23186.</title>
        <authorList>
            <person name="Li Y."/>
        </authorList>
    </citation>
    <scope>NUCLEOTIDE SEQUENCE [LARGE SCALE GENOMIC DNA]</scope>
    <source>
        <strain evidence="2 4">DSM 23186</strain>
    </source>
</reference>
<dbReference type="SUPFAM" id="SSF51161">
    <property type="entry name" value="Trimeric LpxA-like enzymes"/>
    <property type="match status" value="1"/>
</dbReference>
<gene>
    <name evidence="1" type="ORF">DWV08_10110</name>
    <name evidence="2" type="ORF">DXU92_01860</name>
</gene>
<dbReference type="EMBL" id="QSWH01000002">
    <property type="protein sequence ID" value="RRR23661.1"/>
    <property type="molecule type" value="Genomic_DNA"/>
</dbReference>
<dbReference type="Proteomes" id="UP000254236">
    <property type="component" value="Chromosome"/>
</dbReference>
<evidence type="ECO:0000313" key="3">
    <source>
        <dbReference type="Proteomes" id="UP000254236"/>
    </source>
</evidence>
<evidence type="ECO:0000313" key="4">
    <source>
        <dbReference type="Proteomes" id="UP000282185"/>
    </source>
</evidence>
<reference evidence="1 3" key="1">
    <citation type="submission" date="2018-07" db="EMBL/GenBank/DDBJ databases">
        <title>Brachybacterium saurashtrense DSM 23186 genome sequence.</title>
        <authorList>
            <person name="Guo L."/>
        </authorList>
    </citation>
    <scope>NUCLEOTIDE SEQUENCE [LARGE SCALE GENOMIC DNA]</scope>
    <source>
        <strain evidence="1 3">DSM 23186</strain>
    </source>
</reference>
<dbReference type="OrthoDB" id="8612290at2"/>
<evidence type="ECO:0000313" key="1">
    <source>
        <dbReference type="EMBL" id="AXK45923.1"/>
    </source>
</evidence>
<dbReference type="Proteomes" id="UP000282185">
    <property type="component" value="Unassembled WGS sequence"/>
</dbReference>
<evidence type="ECO:0008006" key="5">
    <source>
        <dbReference type="Google" id="ProtNLM"/>
    </source>
</evidence>
<proteinExistence type="predicted"/>
<accession>A0A345YPS1</accession>
<dbReference type="InterPro" id="IPR001451">
    <property type="entry name" value="Hexapep"/>
</dbReference>
<dbReference type="Pfam" id="PF00132">
    <property type="entry name" value="Hexapep"/>
    <property type="match status" value="1"/>
</dbReference>
<dbReference type="EMBL" id="CP031356">
    <property type="protein sequence ID" value="AXK45923.1"/>
    <property type="molecule type" value="Genomic_DNA"/>
</dbReference>
<dbReference type="PANTHER" id="PTHR23416">
    <property type="entry name" value="SIALIC ACID SYNTHASE-RELATED"/>
    <property type="match status" value="1"/>
</dbReference>
<name>A0A345YPS1_9MICO</name>
<protein>
    <recommendedName>
        <fullName evidence="5">Acyltransferase</fullName>
    </recommendedName>
</protein>
<dbReference type="InterPro" id="IPR051159">
    <property type="entry name" value="Hexapeptide_acetyltransf"/>
</dbReference>
<keyword evidence="3" id="KW-1185">Reference proteome</keyword>
<dbReference type="InterPro" id="IPR011004">
    <property type="entry name" value="Trimer_LpxA-like_sf"/>
</dbReference>
<dbReference type="Gene3D" id="2.160.10.10">
    <property type="entry name" value="Hexapeptide repeat proteins"/>
    <property type="match status" value="1"/>
</dbReference>
<dbReference type="AlphaFoldDB" id="A0A345YPS1"/>